<dbReference type="Gene3D" id="3.40.710.10">
    <property type="entry name" value="DD-peptidase/beta-lactamase superfamily"/>
    <property type="match status" value="1"/>
</dbReference>
<dbReference type="GO" id="GO:0016787">
    <property type="term" value="F:hydrolase activity"/>
    <property type="evidence" value="ECO:0007669"/>
    <property type="project" value="UniProtKB-KW"/>
</dbReference>
<sequence length="383" mass="40886">MLISALPFAALSLPAPPLPAVSASQDQANDQTRRLIRQIMRDERIPGLQIAVVKDGQIVLSEAYGLANVENGVLASRDTRFPLNSATKAFTGVAIAQLAEQGRLDLDAPASRYLDDLPAAWKDVGLRQLLAHTSGLPDILDAKGLLGGGSEAQAWTEVTARPVEAAPGQRFAYNQTNYVLLARIIARQSGMPYERFLATAQFSSARMARTTFGDSYDLIPDAATMYSLAPRATDAADTPPRLSHWFYDIPPSLWAGGGILTTADDTARWLVALTEGRLLGDAARARMWSAERLADGRAGPWAGGWPVLQAAPDLQVAGIGGARSAFVVYPGRGVAVVVLTNLVGANPQRFIPRIADFHASAASAADDKAVARAWQQRSIVARP</sequence>
<dbReference type="PANTHER" id="PTHR46825">
    <property type="entry name" value="D-ALANYL-D-ALANINE-CARBOXYPEPTIDASE/ENDOPEPTIDASE AMPH"/>
    <property type="match status" value="1"/>
</dbReference>
<dbReference type="SUPFAM" id="SSF56601">
    <property type="entry name" value="beta-lactamase/transpeptidase-like"/>
    <property type="match status" value="1"/>
</dbReference>
<dbReference type="RefSeq" id="WP_099552805.1">
    <property type="nucleotide sequence ID" value="NZ_JAEDWU010000018.1"/>
</dbReference>
<keyword evidence="2" id="KW-0378">Hydrolase</keyword>
<reference evidence="2" key="1">
    <citation type="submission" date="2023-12" db="EMBL/GenBank/DDBJ databases">
        <title>'Antibacterial potential of Stenotrophomonas maltophilia cystic fibrosis isolates' (manuscript under preparation).</title>
        <authorList>
            <person name="Crisan C.V."/>
            <person name="Pettis M."/>
            <person name="Goldberg J.B."/>
        </authorList>
    </citation>
    <scope>NUCLEOTIDE SEQUENCE</scope>
    <source>
        <strain evidence="2">CCV129</strain>
    </source>
</reference>
<dbReference type="Pfam" id="PF00144">
    <property type="entry name" value="Beta-lactamase"/>
    <property type="match status" value="1"/>
</dbReference>
<dbReference type="PANTHER" id="PTHR46825:SF9">
    <property type="entry name" value="BETA-LACTAMASE-RELATED DOMAIN-CONTAINING PROTEIN"/>
    <property type="match status" value="1"/>
</dbReference>
<accession>A0AAJ2TPP6</accession>
<protein>
    <submittedName>
        <fullName evidence="2">Serine hydrolase domain-containing protein</fullName>
        <ecNumber evidence="2">3.1.1.103</ecNumber>
    </submittedName>
</protein>
<dbReference type="AlphaFoldDB" id="A0AAJ2TPP6"/>
<dbReference type="EC" id="3.1.1.103" evidence="2"/>
<dbReference type="EMBL" id="JAXRVB010000015">
    <property type="protein sequence ID" value="MDZ5765547.1"/>
    <property type="molecule type" value="Genomic_DNA"/>
</dbReference>
<proteinExistence type="predicted"/>
<dbReference type="InterPro" id="IPR012338">
    <property type="entry name" value="Beta-lactam/transpept-like"/>
</dbReference>
<dbReference type="Proteomes" id="UP001288387">
    <property type="component" value="Unassembled WGS sequence"/>
</dbReference>
<evidence type="ECO:0000259" key="1">
    <source>
        <dbReference type="Pfam" id="PF00144"/>
    </source>
</evidence>
<dbReference type="InterPro" id="IPR001466">
    <property type="entry name" value="Beta-lactam-related"/>
</dbReference>
<feature type="domain" description="Beta-lactamase-related" evidence="1">
    <location>
        <begin position="33"/>
        <end position="354"/>
    </location>
</feature>
<gene>
    <name evidence="2" type="ORF">U4I38_13805</name>
</gene>
<evidence type="ECO:0000313" key="3">
    <source>
        <dbReference type="Proteomes" id="UP001288387"/>
    </source>
</evidence>
<comment type="caution">
    <text evidence="2">The sequence shown here is derived from an EMBL/GenBank/DDBJ whole genome shotgun (WGS) entry which is preliminary data.</text>
</comment>
<name>A0AAJ2TPP6_STEMA</name>
<dbReference type="InterPro" id="IPR050491">
    <property type="entry name" value="AmpC-like"/>
</dbReference>
<evidence type="ECO:0000313" key="2">
    <source>
        <dbReference type="EMBL" id="MDZ5765547.1"/>
    </source>
</evidence>
<organism evidence="2 3">
    <name type="scientific">Stenotrophomonas maltophilia</name>
    <name type="common">Pseudomonas maltophilia</name>
    <name type="synonym">Xanthomonas maltophilia</name>
    <dbReference type="NCBI Taxonomy" id="40324"/>
    <lineage>
        <taxon>Bacteria</taxon>
        <taxon>Pseudomonadati</taxon>
        <taxon>Pseudomonadota</taxon>
        <taxon>Gammaproteobacteria</taxon>
        <taxon>Lysobacterales</taxon>
        <taxon>Lysobacteraceae</taxon>
        <taxon>Stenotrophomonas</taxon>
        <taxon>Stenotrophomonas maltophilia group</taxon>
    </lineage>
</organism>